<dbReference type="OrthoDB" id="7675754at2759"/>
<evidence type="ECO:0000256" key="1">
    <source>
        <dbReference type="SAM" id="MobiDB-lite"/>
    </source>
</evidence>
<organism evidence="2 3">
    <name type="scientific">Trichomalopsis sarcophagae</name>
    <dbReference type="NCBI Taxonomy" id="543379"/>
    <lineage>
        <taxon>Eukaryota</taxon>
        <taxon>Metazoa</taxon>
        <taxon>Ecdysozoa</taxon>
        <taxon>Arthropoda</taxon>
        <taxon>Hexapoda</taxon>
        <taxon>Insecta</taxon>
        <taxon>Pterygota</taxon>
        <taxon>Neoptera</taxon>
        <taxon>Endopterygota</taxon>
        <taxon>Hymenoptera</taxon>
        <taxon>Apocrita</taxon>
        <taxon>Proctotrupomorpha</taxon>
        <taxon>Chalcidoidea</taxon>
        <taxon>Pteromalidae</taxon>
        <taxon>Pteromalinae</taxon>
        <taxon>Trichomalopsis</taxon>
    </lineage>
</organism>
<dbReference type="AlphaFoldDB" id="A0A232F9U6"/>
<dbReference type="EMBL" id="NNAY01000639">
    <property type="protein sequence ID" value="OXU27250.1"/>
    <property type="molecule type" value="Genomic_DNA"/>
</dbReference>
<feature type="compositionally biased region" description="Basic and acidic residues" evidence="1">
    <location>
        <begin position="1"/>
        <end position="23"/>
    </location>
</feature>
<keyword evidence="3" id="KW-1185">Reference proteome</keyword>
<name>A0A232F9U6_9HYME</name>
<dbReference type="Pfam" id="PF16037">
    <property type="entry name" value="DUF4790"/>
    <property type="match status" value="1"/>
</dbReference>
<proteinExistence type="predicted"/>
<reference evidence="2 3" key="1">
    <citation type="journal article" date="2017" name="Curr. Biol.">
        <title>The Evolution of Venom by Co-option of Single-Copy Genes.</title>
        <authorList>
            <person name="Martinson E.O."/>
            <person name="Mrinalini"/>
            <person name="Kelkar Y.D."/>
            <person name="Chang C.H."/>
            <person name="Werren J.H."/>
        </authorList>
    </citation>
    <scope>NUCLEOTIDE SEQUENCE [LARGE SCALE GENOMIC DNA]</scope>
    <source>
        <strain evidence="2 3">Alberta</strain>
        <tissue evidence="2">Whole body</tissue>
    </source>
</reference>
<dbReference type="Proteomes" id="UP000215335">
    <property type="component" value="Unassembled WGS sequence"/>
</dbReference>
<evidence type="ECO:0000313" key="3">
    <source>
        <dbReference type="Proteomes" id="UP000215335"/>
    </source>
</evidence>
<comment type="caution">
    <text evidence="2">The sequence shown here is derived from an EMBL/GenBank/DDBJ whole genome shotgun (WGS) entry which is preliminary data.</text>
</comment>
<accession>A0A232F9U6</accession>
<dbReference type="InterPro" id="IPR032004">
    <property type="entry name" value="DUF4790"/>
</dbReference>
<evidence type="ECO:0000313" key="2">
    <source>
        <dbReference type="EMBL" id="OXU27250.1"/>
    </source>
</evidence>
<gene>
    <name evidence="2" type="ORF">TSAR_002268</name>
</gene>
<sequence>MNSQTKEDERDGLEKEETHRSEASIHPSYTTGFLTFPYDVICRRRLARKKRRFAAQINREINHIIAMKMRAIDGIRLELLFTING</sequence>
<feature type="region of interest" description="Disordered" evidence="1">
    <location>
        <begin position="1"/>
        <end position="30"/>
    </location>
</feature>
<protein>
    <submittedName>
        <fullName evidence="2">Uncharacterized protein</fullName>
    </submittedName>
</protein>